<dbReference type="GO" id="GO:0020037">
    <property type="term" value="F:heme binding"/>
    <property type="evidence" value="ECO:0007669"/>
    <property type="project" value="InterPro"/>
</dbReference>
<keyword evidence="2 3" id="KW-0408">Iron</keyword>
<organism evidence="5 6">
    <name type="scientific">Cocos nucifera</name>
    <name type="common">Coconut palm</name>
    <dbReference type="NCBI Taxonomy" id="13894"/>
    <lineage>
        <taxon>Eukaryota</taxon>
        <taxon>Viridiplantae</taxon>
        <taxon>Streptophyta</taxon>
        <taxon>Embryophyta</taxon>
        <taxon>Tracheophyta</taxon>
        <taxon>Spermatophyta</taxon>
        <taxon>Magnoliopsida</taxon>
        <taxon>Liliopsida</taxon>
        <taxon>Arecaceae</taxon>
        <taxon>Arecoideae</taxon>
        <taxon>Cocoseae</taxon>
        <taxon>Attaleinae</taxon>
        <taxon>Cocos</taxon>
    </lineage>
</organism>
<name>A0A8K0I5Q8_COCNU</name>
<evidence type="ECO:0000256" key="2">
    <source>
        <dbReference type="ARBA" id="ARBA00023004"/>
    </source>
</evidence>
<accession>A0A8K0I5Q8</accession>
<dbReference type="GO" id="GO:0016125">
    <property type="term" value="P:sterol metabolic process"/>
    <property type="evidence" value="ECO:0007669"/>
    <property type="project" value="TreeGrafter"/>
</dbReference>
<dbReference type="AlphaFoldDB" id="A0A8K0I5Q8"/>
<reference evidence="5" key="2">
    <citation type="submission" date="2019-07" db="EMBL/GenBank/DDBJ databases">
        <authorList>
            <person name="Yang Y."/>
            <person name="Bocs S."/>
            <person name="Baudouin L."/>
        </authorList>
    </citation>
    <scope>NUCLEOTIDE SEQUENCE</scope>
    <source>
        <tissue evidence="5">Spear leaf of Hainan Tall coconut</tissue>
    </source>
</reference>
<keyword evidence="1 3" id="KW-0479">Metal-binding</keyword>
<protein>
    <submittedName>
        <fullName evidence="5">Taxadiene 5-alpha hydroxylase</fullName>
    </submittedName>
</protein>
<dbReference type="InterPro" id="IPR036396">
    <property type="entry name" value="Cyt_P450_sf"/>
</dbReference>
<dbReference type="EMBL" id="CM017875">
    <property type="protein sequence ID" value="KAG1338154.1"/>
    <property type="molecule type" value="Genomic_DNA"/>
</dbReference>
<dbReference type="GO" id="GO:0004497">
    <property type="term" value="F:monooxygenase activity"/>
    <property type="evidence" value="ECO:0007669"/>
    <property type="project" value="UniProtKB-KW"/>
</dbReference>
<dbReference type="Proteomes" id="UP000797356">
    <property type="component" value="Chromosome 4"/>
</dbReference>
<dbReference type="GO" id="GO:0016705">
    <property type="term" value="F:oxidoreductase activity, acting on paired donors, with incorporation or reduction of molecular oxygen"/>
    <property type="evidence" value="ECO:0007669"/>
    <property type="project" value="InterPro"/>
</dbReference>
<evidence type="ECO:0000313" key="5">
    <source>
        <dbReference type="EMBL" id="KAG1338154.1"/>
    </source>
</evidence>
<dbReference type="InterPro" id="IPR002401">
    <property type="entry name" value="Cyt_P450_E_grp-I"/>
</dbReference>
<comment type="similarity">
    <text evidence="4">Belongs to the cytochrome P450 family.</text>
</comment>
<dbReference type="Gene3D" id="1.10.630.10">
    <property type="entry name" value="Cytochrome P450"/>
    <property type="match status" value="2"/>
</dbReference>
<dbReference type="PROSITE" id="PS00086">
    <property type="entry name" value="CYTOCHROME_P450"/>
    <property type="match status" value="1"/>
</dbReference>
<evidence type="ECO:0000256" key="3">
    <source>
        <dbReference type="PIRSR" id="PIRSR602401-1"/>
    </source>
</evidence>
<gene>
    <name evidence="5" type="ORF">COCNU_04G004600</name>
</gene>
<reference evidence="5" key="1">
    <citation type="journal article" date="2017" name="Gigascience">
        <title>The genome draft of coconut (Cocos nucifera).</title>
        <authorList>
            <person name="Xiao Y."/>
            <person name="Xu P."/>
            <person name="Fan H."/>
            <person name="Baudouin L."/>
            <person name="Xia W."/>
            <person name="Bocs S."/>
            <person name="Xu J."/>
            <person name="Li Q."/>
            <person name="Guo A."/>
            <person name="Zhou L."/>
            <person name="Li J."/>
            <person name="Wu Y."/>
            <person name="Ma Z."/>
            <person name="Armero A."/>
            <person name="Issali A.E."/>
            <person name="Liu N."/>
            <person name="Peng M."/>
            <person name="Yang Y."/>
        </authorList>
    </citation>
    <scope>NUCLEOTIDE SEQUENCE</scope>
    <source>
        <tissue evidence="5">Spear leaf of Hainan Tall coconut</tissue>
    </source>
</reference>
<dbReference type="OrthoDB" id="3945418at2759"/>
<comment type="cofactor">
    <cofactor evidence="3">
        <name>heme</name>
        <dbReference type="ChEBI" id="CHEBI:30413"/>
    </cofactor>
</comment>
<keyword evidence="6" id="KW-1185">Reference proteome</keyword>
<evidence type="ECO:0000256" key="4">
    <source>
        <dbReference type="RuleBase" id="RU000461"/>
    </source>
</evidence>
<dbReference type="SUPFAM" id="SSF48264">
    <property type="entry name" value="Cytochrome P450"/>
    <property type="match status" value="1"/>
</dbReference>
<comment type="caution">
    <text evidence="5">The sequence shown here is derived from an EMBL/GenBank/DDBJ whole genome shotgun (WGS) entry which is preliminary data.</text>
</comment>
<feature type="binding site" description="axial binding residue" evidence="3">
    <location>
        <position position="343"/>
    </location>
    <ligand>
        <name>heme</name>
        <dbReference type="ChEBI" id="CHEBI:30413"/>
    </ligand>
    <ligandPart>
        <name>Fe</name>
        <dbReference type="ChEBI" id="CHEBI:18248"/>
    </ligandPart>
</feature>
<dbReference type="GO" id="GO:0005506">
    <property type="term" value="F:iron ion binding"/>
    <property type="evidence" value="ECO:0007669"/>
    <property type="project" value="InterPro"/>
</dbReference>
<sequence>MGESWSFVRALRENKGSEWIQRRVAKHGPVFKTSLMGCPTVVVTGRAGNKFVFGCGGEVLSMKQPPSIVRVTGSHNFVELTGTRYKIMKGALTSFLRPENLQDYIGRMDVLVKHLLLSETKGKNTILAVPFMKKLTFKVTCSLLFGLHHESTNEAFFEDFSQTFKGLWAFPLNLPGTTYHQALQARSRITECMLPVLQRRKEQLIEGTVTPKDDIISSLLALRDEDNKPFEQMGIVREREDETQGKLSWSEVQKMRYTWRVAQELMRMIPPVFGNFRKTLKDISFEGYDIPKGWQVFWEASGTHMNKDIFEDPNNFDPSRFENPSKPIPPFAYIPFGAGHRMCIGNEFARIEALVTMQHLVTNFEWSQLIPGESITYQPMPYPSKGLPIKLKPRKLSELFDLLKT</sequence>
<evidence type="ECO:0000256" key="1">
    <source>
        <dbReference type="ARBA" id="ARBA00022723"/>
    </source>
</evidence>
<keyword evidence="4" id="KW-0503">Monooxygenase</keyword>
<dbReference type="InterPro" id="IPR017972">
    <property type="entry name" value="Cyt_P450_CS"/>
</dbReference>
<dbReference type="Pfam" id="PF00067">
    <property type="entry name" value="p450"/>
    <property type="match status" value="2"/>
</dbReference>
<dbReference type="InterPro" id="IPR001128">
    <property type="entry name" value="Cyt_P450"/>
</dbReference>
<proteinExistence type="inferred from homology"/>
<dbReference type="PANTHER" id="PTHR24286">
    <property type="entry name" value="CYTOCHROME P450 26"/>
    <property type="match status" value="1"/>
</dbReference>
<keyword evidence="3 4" id="KW-0349">Heme</keyword>
<keyword evidence="4" id="KW-0560">Oxidoreductase</keyword>
<evidence type="ECO:0000313" key="6">
    <source>
        <dbReference type="Proteomes" id="UP000797356"/>
    </source>
</evidence>
<dbReference type="PRINTS" id="PR00463">
    <property type="entry name" value="EP450I"/>
</dbReference>
<dbReference type="PANTHER" id="PTHR24286:SF256">
    <property type="entry name" value="CYTOCHROME P450 FAMILY PROTEIN"/>
    <property type="match status" value="1"/>
</dbReference>